<evidence type="ECO:0000256" key="4">
    <source>
        <dbReference type="ARBA" id="ARBA00022801"/>
    </source>
</evidence>
<dbReference type="FunCoup" id="A0A1S3I0N9">
    <property type="interactions" value="2415"/>
</dbReference>
<reference evidence="10" key="1">
    <citation type="submission" date="2025-08" db="UniProtKB">
        <authorList>
            <consortium name="RefSeq"/>
        </authorList>
    </citation>
    <scope>IDENTIFICATION</scope>
    <source>
        <tissue evidence="10">Gonads</tissue>
    </source>
</reference>
<keyword evidence="9" id="KW-1185">Reference proteome</keyword>
<evidence type="ECO:0000256" key="6">
    <source>
        <dbReference type="PIRSR" id="PIRSR617867-1"/>
    </source>
</evidence>
<dbReference type="SUPFAM" id="SSF52788">
    <property type="entry name" value="Phosphotyrosine protein phosphatases I"/>
    <property type="match status" value="2"/>
</dbReference>
<dbReference type="OMA" id="YQQVTRF"/>
<name>A0A1S3I0N9_LINAN</name>
<feature type="active site" description="Nucleophile" evidence="6">
    <location>
        <position position="12"/>
    </location>
</feature>
<dbReference type="InterPro" id="IPR017867">
    <property type="entry name" value="Tyr_phospatase_low_mol_wt"/>
</dbReference>
<evidence type="ECO:0000256" key="1">
    <source>
        <dbReference type="ARBA" id="ARBA00004496"/>
    </source>
</evidence>
<dbReference type="EC" id="3.1.3.48" evidence="7"/>
<dbReference type="GO" id="GO:0004726">
    <property type="term" value="F:non-membrane spanning protein tyrosine phosphatase activity"/>
    <property type="evidence" value="ECO:0007669"/>
    <property type="project" value="InterPro"/>
</dbReference>
<dbReference type="KEGG" id="lak:106159927"/>
<dbReference type="InParanoid" id="A0A1S3I0N9"/>
<proteinExistence type="inferred from homology"/>
<evidence type="ECO:0000313" key="9">
    <source>
        <dbReference type="Proteomes" id="UP000085678"/>
    </source>
</evidence>
<dbReference type="Gene3D" id="3.40.50.2300">
    <property type="match status" value="2"/>
</dbReference>
<dbReference type="GeneID" id="106159927"/>
<dbReference type="InterPro" id="IPR050438">
    <property type="entry name" value="LMW_PTPase"/>
</dbReference>
<evidence type="ECO:0000259" key="8">
    <source>
        <dbReference type="SMART" id="SM00226"/>
    </source>
</evidence>
<dbReference type="AlphaFoldDB" id="A0A1S3I0N9"/>
<dbReference type="InterPro" id="IPR036196">
    <property type="entry name" value="Ptyr_pPase_sf"/>
</dbReference>
<dbReference type="GO" id="GO:0003993">
    <property type="term" value="F:acid phosphatase activity"/>
    <property type="evidence" value="ECO:0007669"/>
    <property type="project" value="UniProtKB-UniRule"/>
</dbReference>
<keyword evidence="3 7" id="KW-0963">Cytoplasm</keyword>
<comment type="catalytic activity">
    <reaction evidence="7">
        <text>O-phospho-L-tyrosyl-[protein] + H2O = L-tyrosyl-[protein] + phosphate</text>
        <dbReference type="Rhea" id="RHEA:10684"/>
        <dbReference type="Rhea" id="RHEA-COMP:10136"/>
        <dbReference type="Rhea" id="RHEA-COMP:20101"/>
        <dbReference type="ChEBI" id="CHEBI:15377"/>
        <dbReference type="ChEBI" id="CHEBI:43474"/>
        <dbReference type="ChEBI" id="CHEBI:46858"/>
        <dbReference type="ChEBI" id="CHEBI:61978"/>
        <dbReference type="EC" id="3.1.3.48"/>
    </reaction>
</comment>
<keyword evidence="5 7" id="KW-0904">Protein phosphatase</keyword>
<organism evidence="9 10">
    <name type="scientific">Lingula anatina</name>
    <name type="common">Brachiopod</name>
    <name type="synonym">Lingula unguis</name>
    <dbReference type="NCBI Taxonomy" id="7574"/>
    <lineage>
        <taxon>Eukaryota</taxon>
        <taxon>Metazoa</taxon>
        <taxon>Spiralia</taxon>
        <taxon>Lophotrochozoa</taxon>
        <taxon>Brachiopoda</taxon>
        <taxon>Linguliformea</taxon>
        <taxon>Lingulata</taxon>
        <taxon>Lingulida</taxon>
        <taxon>Linguloidea</taxon>
        <taxon>Lingulidae</taxon>
        <taxon>Lingula</taxon>
    </lineage>
</organism>
<dbReference type="PANTHER" id="PTHR11717">
    <property type="entry name" value="LOW MOLECULAR WEIGHT PROTEIN TYROSINE PHOSPHATASE"/>
    <property type="match status" value="1"/>
</dbReference>
<accession>A0A1S3I0N9</accession>
<dbReference type="SMART" id="SM00226">
    <property type="entry name" value="LMWPc"/>
    <property type="match status" value="1"/>
</dbReference>
<evidence type="ECO:0000256" key="3">
    <source>
        <dbReference type="ARBA" id="ARBA00022490"/>
    </source>
</evidence>
<dbReference type="Proteomes" id="UP000085678">
    <property type="component" value="Unplaced"/>
</dbReference>
<evidence type="ECO:0000313" key="10">
    <source>
        <dbReference type="RefSeq" id="XP_013391830.1"/>
    </source>
</evidence>
<comment type="function">
    <text evidence="7">Acts on tyrosine phosphorylated proteins, low-MW aryl phosphates and natural and synthetic acyl phosphates.</text>
</comment>
<dbReference type="FunFam" id="3.40.50.2300:FF:000105">
    <property type="entry name" value="Low molecular weight phosphotyrosine protein"/>
    <property type="match status" value="1"/>
</dbReference>
<keyword evidence="4 7" id="KW-0378">Hydrolase</keyword>
<gene>
    <name evidence="10" type="primary">LOC106159927</name>
</gene>
<feature type="active site" evidence="6">
    <location>
        <position position="18"/>
    </location>
</feature>
<sequence>MAGPQKSVLFVCLGNICRSPIAEAVFRDEVMFKGLEDQWVVDSAGTSDWNIGSSPDSRGIDCLHRYGKSSNHIARQWLIDSCGIGHWHIGEKPDKRARECLKQHKLETHHRGRQLENADFSKFQYILGMDENNIKEIKKKMPKDSTATVKLLGEYDPEKQLIIVDPYYGGEDGFERVYQQVLRCCKAFLEEAMAA</sequence>
<feature type="domain" description="Phosphotyrosine protein phosphatase I" evidence="8">
    <location>
        <begin position="6"/>
        <end position="191"/>
    </location>
</feature>
<dbReference type="PRINTS" id="PR00720">
    <property type="entry name" value="MAMMALPTPASE"/>
</dbReference>
<dbReference type="RefSeq" id="XP_013391830.1">
    <property type="nucleotide sequence ID" value="XM_013536376.1"/>
</dbReference>
<dbReference type="STRING" id="7574.A0A1S3I0N9"/>
<dbReference type="EC" id="3.1.3.2" evidence="7"/>
<dbReference type="InterPro" id="IPR002115">
    <property type="entry name" value="Tyr_Pase_low_mol_wt_mml"/>
</dbReference>
<dbReference type="Pfam" id="PF01451">
    <property type="entry name" value="LMWPc"/>
    <property type="match status" value="1"/>
</dbReference>
<comment type="subcellular location">
    <subcellularLocation>
        <location evidence="1 7">Cytoplasm</location>
    </subcellularLocation>
</comment>
<dbReference type="CDD" id="cd16343">
    <property type="entry name" value="LMWPTP"/>
    <property type="match status" value="1"/>
</dbReference>
<comment type="similarity">
    <text evidence="2 7">Belongs to the low molecular weight phosphotyrosine protein phosphatase family.</text>
</comment>
<comment type="catalytic activity">
    <reaction evidence="7">
        <text>a phosphate monoester + H2O = an alcohol + phosphate</text>
        <dbReference type="Rhea" id="RHEA:15017"/>
        <dbReference type="ChEBI" id="CHEBI:15377"/>
        <dbReference type="ChEBI" id="CHEBI:30879"/>
        <dbReference type="ChEBI" id="CHEBI:43474"/>
        <dbReference type="ChEBI" id="CHEBI:67140"/>
        <dbReference type="EC" id="3.1.3.2"/>
    </reaction>
</comment>
<evidence type="ECO:0000256" key="5">
    <source>
        <dbReference type="ARBA" id="ARBA00022912"/>
    </source>
</evidence>
<dbReference type="PRINTS" id="PR00719">
    <property type="entry name" value="LMWPTPASE"/>
</dbReference>
<evidence type="ECO:0000256" key="7">
    <source>
        <dbReference type="RuleBase" id="RU368115"/>
    </source>
</evidence>
<dbReference type="PANTHER" id="PTHR11717:SF7">
    <property type="entry name" value="LOW MOLECULAR WEIGHT PHOSPHOTYROSINE PROTEIN PHOSPHATASE"/>
    <property type="match status" value="1"/>
</dbReference>
<dbReference type="GO" id="GO:0005737">
    <property type="term" value="C:cytoplasm"/>
    <property type="evidence" value="ECO:0007669"/>
    <property type="project" value="UniProtKB-SubCell"/>
</dbReference>
<dbReference type="InterPro" id="IPR023485">
    <property type="entry name" value="Ptyr_pPase"/>
</dbReference>
<feature type="active site" description="Proton donor" evidence="6">
    <location>
        <position position="165"/>
    </location>
</feature>
<protein>
    <recommendedName>
        <fullName evidence="7">Low molecular weight phosphotyrosine protein phosphatase</fullName>
        <shortName evidence="7">LMW-PTP</shortName>
        <shortName evidence="7">LMW-PTPase</shortName>
        <ecNumber evidence="7">3.1.3.2</ecNumber>
        <ecNumber evidence="7">3.1.3.48</ecNumber>
    </recommendedName>
    <alternativeName>
        <fullName evidence="7">Low molecular weight cytosolic acid phosphatase</fullName>
    </alternativeName>
</protein>
<evidence type="ECO:0000256" key="2">
    <source>
        <dbReference type="ARBA" id="ARBA00011063"/>
    </source>
</evidence>
<dbReference type="OrthoDB" id="3388at2759"/>